<evidence type="ECO:0000313" key="4">
    <source>
        <dbReference type="Proteomes" id="UP000218231"/>
    </source>
</evidence>
<organism evidence="3 4">
    <name type="scientific">Diploscapter pachys</name>
    <dbReference type="NCBI Taxonomy" id="2018661"/>
    <lineage>
        <taxon>Eukaryota</taxon>
        <taxon>Metazoa</taxon>
        <taxon>Ecdysozoa</taxon>
        <taxon>Nematoda</taxon>
        <taxon>Chromadorea</taxon>
        <taxon>Rhabditida</taxon>
        <taxon>Rhabditina</taxon>
        <taxon>Rhabditomorpha</taxon>
        <taxon>Rhabditoidea</taxon>
        <taxon>Rhabditidae</taxon>
        <taxon>Diploscapter</taxon>
    </lineage>
</organism>
<gene>
    <name evidence="3" type="ORF">WR25_23605</name>
</gene>
<sequence length="1251" mass="140466">MSRQSTHHQCYDVHVKLERVHNCLKEKHSVLILMRGAPGSGKSHLAKLLLKEYPHGRIFSTDDLFTNKHGVYKFDPMKLEEYHKKNQILVRNAMQDGVKMIIVDNTNIQAAHMKPYIAHAATNFYEIYILEPDTNWRYNASQCSKKNTHRIEVGKITRILDDLMREGKPPLASLIGKRAQIVLTGHIFEEKSPQKANSIKSDSSGTSSVLQPFAGLSLAASISAPSTPTSLSVPATEQIESTSSSSADQSSSSLEPTTSDESSSDSAYKSAEATSVSSSMPVEQKSPPGFPSKNDIHPAFSVLFPKPKKESPPPIATQTTQNLVEKLAFSQHANLERPAKVLSLSLNTMFAEKDNNRDFQDVGCQANEAIILLTTACGLEVPVDVSIGEICRGEKSRKEVIESPPGLELPKKGTQTEFDEMLPVELLKRIFYMEPLEHIDHLLSFLQLEDAVRLLAECNHYVNFDTNAEFLEYYDDCPNFNENFEPFEFCDKANSVGEVTVFGNQATESKVVPVPKAQNPTLEVDLGEALCKTLAALFGDGDLVEKEDEKKTTAVIPLNMLKELYNLWQSDGFEYNYDEEFPDTFREDTSNDEEMAKRLQREEELAYMSDNLSAADKIKLKRLHDRFKGVDKTLIEEIFRGTGMMEDLTAQTLSEFAQQSDITATTITSRSSSDDSQNWVEVRNNKGSASSRTKASTALKLKKAQEKALKMMDDMIALEAKMKEEQAKASKYPSFGPMASARVVPTQNAQKYKRQREEIRYKADRMLLEVNRESEHLDLHFMTQSAAMHAVKERLGKMKNVGCMRQLRIITGQGNNSINGQPLIRSNVERFLAKNGYLFTRTNPGELMVQSSWAWVVLGDSFPDKPVKVHTEQNQYVALWYKHGKPIHGRSWNDGGIVQCSFPYNKAELKTKEQLEGKIQVLQCVGDHNTVGFWYNWIKYSERLENDLKSRQMVFCGDSFPIFWTEKSVLGYVDNKTEIARFSMDGQVIEKKGGELNNMLIIIRELKGGPPNCGCATCLTKPRTAPRVTLNQWMDFRAGDPFPSDVPLIQAMDKDLDTLPGENSKQYVALWYMQGEPVMGRVWNEDGRIAANFSWNGNEYRGNVGSIQILAKLNEHVAAFEYGWIAYLEAANFGDKTWIPLHVDNGKVFISSGVITHQGKQVLGKVDIRNEKNGFGYGGKEVAAVGPAVRPTMVSPLQKAKAWMQAGLDGRQPRRAPCTLLPFFVLSATTCTPPTHMYTPYLTPSRPHFMR</sequence>
<dbReference type="EMBL" id="LIAE01007273">
    <property type="protein sequence ID" value="PAV80440.1"/>
    <property type="molecule type" value="Genomic_DNA"/>
</dbReference>
<proteinExistence type="predicted"/>
<dbReference type="SUPFAM" id="SSF52540">
    <property type="entry name" value="P-loop containing nucleoside triphosphate hydrolases"/>
    <property type="match status" value="1"/>
</dbReference>
<dbReference type="PROSITE" id="PS50828">
    <property type="entry name" value="SMR"/>
    <property type="match status" value="1"/>
</dbReference>
<protein>
    <recommendedName>
        <fullName evidence="2">Smr domain-containing protein</fullName>
    </recommendedName>
</protein>
<dbReference type="Pfam" id="PF12150">
    <property type="entry name" value="MFP2b"/>
    <property type="match status" value="2"/>
</dbReference>
<dbReference type="InterPro" id="IPR027417">
    <property type="entry name" value="P-loop_NTPase"/>
</dbReference>
<feature type="compositionally biased region" description="Low complexity" evidence="1">
    <location>
        <begin position="666"/>
        <end position="676"/>
    </location>
</feature>
<comment type="caution">
    <text evidence="3">The sequence shown here is derived from an EMBL/GenBank/DDBJ whole genome shotgun (WGS) entry which is preliminary data.</text>
</comment>
<dbReference type="OrthoDB" id="5776186at2759"/>
<dbReference type="SMART" id="SM00463">
    <property type="entry name" value="SMR"/>
    <property type="match status" value="1"/>
</dbReference>
<keyword evidence="4" id="KW-1185">Reference proteome</keyword>
<dbReference type="AlphaFoldDB" id="A0A2A2L2S4"/>
<feature type="compositionally biased region" description="Polar residues" evidence="1">
    <location>
        <begin position="272"/>
        <end position="281"/>
    </location>
</feature>
<evidence type="ECO:0000313" key="3">
    <source>
        <dbReference type="EMBL" id="PAV80440.1"/>
    </source>
</evidence>
<dbReference type="Pfam" id="PF01713">
    <property type="entry name" value="Smr"/>
    <property type="match status" value="1"/>
</dbReference>
<feature type="region of interest" description="Disordered" evidence="1">
    <location>
        <begin position="666"/>
        <end position="698"/>
    </location>
</feature>
<dbReference type="Gene3D" id="3.30.1370.110">
    <property type="match status" value="1"/>
</dbReference>
<evidence type="ECO:0000259" key="2">
    <source>
        <dbReference type="PROSITE" id="PS50828"/>
    </source>
</evidence>
<accession>A0A2A2L2S4</accession>
<dbReference type="Gene3D" id="3.40.50.300">
    <property type="entry name" value="P-loop containing nucleotide triphosphate hydrolases"/>
    <property type="match status" value="1"/>
</dbReference>
<dbReference type="Proteomes" id="UP000218231">
    <property type="component" value="Unassembled WGS sequence"/>
</dbReference>
<reference evidence="3 4" key="1">
    <citation type="journal article" date="2017" name="Curr. Biol.">
        <title>Genome architecture and evolution of a unichromosomal asexual nematode.</title>
        <authorList>
            <person name="Fradin H."/>
            <person name="Zegar C."/>
            <person name="Gutwein M."/>
            <person name="Lucas J."/>
            <person name="Kovtun M."/>
            <person name="Corcoran D."/>
            <person name="Baugh L.R."/>
            <person name="Kiontke K."/>
            <person name="Gunsalus K."/>
            <person name="Fitch D.H."/>
            <person name="Piano F."/>
        </authorList>
    </citation>
    <scope>NUCLEOTIDE SEQUENCE [LARGE SCALE GENOMIC DNA]</scope>
    <source>
        <strain evidence="3">PF1309</strain>
    </source>
</reference>
<feature type="region of interest" description="Disordered" evidence="1">
    <location>
        <begin position="225"/>
        <end position="297"/>
    </location>
</feature>
<name>A0A2A2L2S4_9BILA</name>
<dbReference type="SUPFAM" id="SSF141739">
    <property type="entry name" value="MFPT repeat-like"/>
    <property type="match status" value="2"/>
</dbReference>
<dbReference type="InterPro" id="IPR002625">
    <property type="entry name" value="Smr_dom"/>
</dbReference>
<feature type="compositionally biased region" description="Low complexity" evidence="1">
    <location>
        <begin position="241"/>
        <end position="266"/>
    </location>
</feature>
<dbReference type="InterPro" id="IPR021010">
    <property type="entry name" value="Cytosolic_motility_protein"/>
</dbReference>
<dbReference type="InterPro" id="IPR036063">
    <property type="entry name" value="Smr_dom_sf"/>
</dbReference>
<dbReference type="PANTHER" id="PTHR31578">
    <property type="entry name" value="PROTEIN CBG21223-RELATED"/>
    <property type="match status" value="1"/>
</dbReference>
<dbReference type="PANTHER" id="PTHR31578:SF3">
    <property type="entry name" value="NEMATODE SPECIFIC PEPTIDE FAMILY"/>
    <property type="match status" value="1"/>
</dbReference>
<dbReference type="SUPFAM" id="SSF160443">
    <property type="entry name" value="SMR domain-like"/>
    <property type="match status" value="1"/>
</dbReference>
<dbReference type="Pfam" id="PF13671">
    <property type="entry name" value="AAA_33"/>
    <property type="match status" value="1"/>
</dbReference>
<feature type="domain" description="Smr" evidence="2">
    <location>
        <begin position="777"/>
        <end position="852"/>
    </location>
</feature>
<evidence type="ECO:0000256" key="1">
    <source>
        <dbReference type="SAM" id="MobiDB-lite"/>
    </source>
</evidence>